<name>L8GK93_ACACF</name>
<dbReference type="Gene3D" id="2.130.10.10">
    <property type="entry name" value="YVTN repeat-like/Quinoprotein amine dehydrogenase"/>
    <property type="match status" value="1"/>
</dbReference>
<feature type="repeat" description="WD" evidence="3">
    <location>
        <begin position="429"/>
        <end position="472"/>
    </location>
</feature>
<dbReference type="InterPro" id="IPR052254">
    <property type="entry name" value="CUL4-DDB1_E3_ligase_receptor"/>
</dbReference>
<evidence type="ECO:0000256" key="3">
    <source>
        <dbReference type="PROSITE-ProRule" id="PRU00221"/>
    </source>
</evidence>
<dbReference type="InterPro" id="IPR015943">
    <property type="entry name" value="WD40/YVTN_repeat-like_dom_sf"/>
</dbReference>
<accession>L8GK93</accession>
<dbReference type="AlphaFoldDB" id="L8GK93"/>
<feature type="compositionally biased region" description="Low complexity" evidence="4">
    <location>
        <begin position="135"/>
        <end position="148"/>
    </location>
</feature>
<dbReference type="PROSITE" id="PS50082">
    <property type="entry name" value="WD_REPEATS_2"/>
    <property type="match status" value="1"/>
</dbReference>
<evidence type="ECO:0000256" key="2">
    <source>
        <dbReference type="ARBA" id="ARBA00022737"/>
    </source>
</evidence>
<feature type="compositionally biased region" description="Basic residues" evidence="4">
    <location>
        <begin position="7"/>
        <end position="22"/>
    </location>
</feature>
<evidence type="ECO:0000313" key="5">
    <source>
        <dbReference type="EMBL" id="ELR13128.1"/>
    </source>
</evidence>
<dbReference type="KEGG" id="acan:ACA1_098250"/>
<evidence type="ECO:0000256" key="4">
    <source>
        <dbReference type="SAM" id="MobiDB-lite"/>
    </source>
</evidence>
<evidence type="ECO:0000313" key="6">
    <source>
        <dbReference type="Proteomes" id="UP000011083"/>
    </source>
</evidence>
<organism evidence="5 6">
    <name type="scientific">Acanthamoeba castellanii (strain ATCC 30010 / Neff)</name>
    <dbReference type="NCBI Taxonomy" id="1257118"/>
    <lineage>
        <taxon>Eukaryota</taxon>
        <taxon>Amoebozoa</taxon>
        <taxon>Discosea</taxon>
        <taxon>Longamoebia</taxon>
        <taxon>Centramoebida</taxon>
        <taxon>Acanthamoebidae</taxon>
        <taxon>Acanthamoeba</taxon>
    </lineage>
</organism>
<dbReference type="Pfam" id="PF23761">
    <property type="entry name" value="Beta-prop_DCAF4"/>
    <property type="match status" value="1"/>
</dbReference>
<proteinExistence type="predicted"/>
<dbReference type="SMART" id="SM00320">
    <property type="entry name" value="WD40"/>
    <property type="match status" value="3"/>
</dbReference>
<dbReference type="OrthoDB" id="128867at2759"/>
<reference evidence="5 6" key="1">
    <citation type="journal article" date="2013" name="Genome Biol.">
        <title>Genome of Acanthamoeba castellanii highlights extensive lateral gene transfer and early evolution of tyrosine kinase signaling.</title>
        <authorList>
            <person name="Clarke M."/>
            <person name="Lohan A.J."/>
            <person name="Liu B."/>
            <person name="Lagkouvardos I."/>
            <person name="Roy S."/>
            <person name="Zafar N."/>
            <person name="Bertelli C."/>
            <person name="Schilde C."/>
            <person name="Kianianmomeni A."/>
            <person name="Burglin T.R."/>
            <person name="Frech C."/>
            <person name="Turcotte B."/>
            <person name="Kopec K.O."/>
            <person name="Synnott J.M."/>
            <person name="Choo C."/>
            <person name="Paponov I."/>
            <person name="Finkler A."/>
            <person name="Soon Heng Tan C."/>
            <person name="Hutchins A.P."/>
            <person name="Weinmeier T."/>
            <person name="Rattei T."/>
            <person name="Chu J.S."/>
            <person name="Gimenez G."/>
            <person name="Irimia M."/>
            <person name="Rigden D.J."/>
            <person name="Fitzpatrick D.A."/>
            <person name="Lorenzo-Morales J."/>
            <person name="Bateman A."/>
            <person name="Chiu C.H."/>
            <person name="Tang P."/>
            <person name="Hegemann P."/>
            <person name="Fromm H."/>
            <person name="Raoult D."/>
            <person name="Greub G."/>
            <person name="Miranda-Saavedra D."/>
            <person name="Chen N."/>
            <person name="Nash P."/>
            <person name="Ginger M.L."/>
            <person name="Horn M."/>
            <person name="Schaap P."/>
            <person name="Caler L."/>
            <person name="Loftus B."/>
        </authorList>
    </citation>
    <scope>NUCLEOTIDE SEQUENCE [LARGE SCALE GENOMIC DNA]</scope>
    <source>
        <strain evidence="5 6">Neff</strain>
    </source>
</reference>
<feature type="compositionally biased region" description="Low complexity" evidence="4">
    <location>
        <begin position="61"/>
        <end position="107"/>
    </location>
</feature>
<dbReference type="GeneID" id="14913617"/>
<dbReference type="InterPro" id="IPR001680">
    <property type="entry name" value="WD40_rpt"/>
</dbReference>
<keyword evidence="6" id="KW-1185">Reference proteome</keyword>
<dbReference type="InterPro" id="IPR036322">
    <property type="entry name" value="WD40_repeat_dom_sf"/>
</dbReference>
<dbReference type="Proteomes" id="UP000011083">
    <property type="component" value="Unassembled WGS sequence"/>
</dbReference>
<dbReference type="SUPFAM" id="SSF50978">
    <property type="entry name" value="WD40 repeat-like"/>
    <property type="match status" value="1"/>
</dbReference>
<dbReference type="STRING" id="1257118.L8GK93"/>
<dbReference type="RefSeq" id="XP_004335141.1">
    <property type="nucleotide sequence ID" value="XM_004335093.1"/>
</dbReference>
<dbReference type="PANTHER" id="PTHR44472:SF1">
    <property type="entry name" value="DDB1 AND CUL4 ASSOCIATED FACTOR 4"/>
    <property type="match status" value="1"/>
</dbReference>
<dbReference type="PROSITE" id="PS00678">
    <property type="entry name" value="WD_REPEATS_1"/>
    <property type="match status" value="1"/>
</dbReference>
<keyword evidence="1 3" id="KW-0853">WD repeat</keyword>
<sequence length="519" mass="57231">MSEPHSRGGRPRKRRRRVHHRSSAPDPEIVVIDDDDDEDTHHDAKQKTSGTAGRKWKIKRPPAAAPRTPRACPTSSSSSGSGSSTSSSSSSSFTPPSTASTPAPTAPKEIPGYYYDPRLNRYFKKDPFRPQPAHTLPAAAVPSTATAPKTQQPALRYSLGKLLHAQQSGLISSSEFRRRETQALASRWRERETEREGPAFVPTDVDDIALHKDGLLLMGHKGGAVTLDACCMKRDQEDLCMAFYSSRLRHVYASPISSLRWAPGSAGQSALFAVGLFGGYNLPGSVDIRGVDFQSRTGINLNKGSLWCAEWKPQASHVALGVTQGAMLFDITTSRVTTMWTKKSDVFAQGFDSTGNTLFNGSRDGMVRGVDLRANPREARDGSHHPIIMQKSPVCCVKILHDDNYLVVSSFNGKIQRWDRRLVRPVVAYGEHVNQYTHLSFTLAQDYSLLIAGGQDKLLRIWDLRSGQLLQQLRPFTQHVIKNVAFGDDWKLARGDAVGRTFLPALILPSLDWFSFPGG</sequence>
<gene>
    <name evidence="5" type="ORF">ACA1_098250</name>
</gene>
<dbReference type="VEuPathDB" id="AmoebaDB:ACA1_098250"/>
<dbReference type="InterPro" id="IPR019775">
    <property type="entry name" value="WD40_repeat_CS"/>
</dbReference>
<protein>
    <submittedName>
        <fullName evidence="5">WD domain, G-beta repeat-containing protein</fullName>
    </submittedName>
</protein>
<dbReference type="PANTHER" id="PTHR44472">
    <property type="entry name" value="DDB1- AND CUL4-ASSOCIATED FACTOR 4-RELATED"/>
    <property type="match status" value="1"/>
</dbReference>
<feature type="region of interest" description="Disordered" evidence="4">
    <location>
        <begin position="1"/>
        <end position="112"/>
    </location>
</feature>
<feature type="region of interest" description="Disordered" evidence="4">
    <location>
        <begin position="124"/>
        <end position="150"/>
    </location>
</feature>
<evidence type="ECO:0000256" key="1">
    <source>
        <dbReference type="ARBA" id="ARBA00022574"/>
    </source>
</evidence>
<dbReference type="EMBL" id="KB008103">
    <property type="protein sequence ID" value="ELR13128.1"/>
    <property type="molecule type" value="Genomic_DNA"/>
</dbReference>
<keyword evidence="2" id="KW-0677">Repeat</keyword>